<dbReference type="Pfam" id="PF07200">
    <property type="entry name" value="Mod_r"/>
    <property type="match status" value="1"/>
</dbReference>
<sequence length="337" mass="37516">MLRNAKRSSLRGAAAVGGNPQDLRSTKIFELKTRCPGLLERVADSEFSLSFSCGGTEYLLIITLPIEFPFASPVLSVQPPAQHPLLDEASTVCGITDLTAFSIHASLPDIVHQVLSEFITVPLSKRQDSATSAASSSSGIVEARSPPMTMYMNGTIPSGTLPGDVRLRSTSIYSEVNALSVDDLREWSTDDMKVKEFAERLPHVRTRKEALRQLAESNEALAKANLSTKDGLDEKRCRVLALYEELSQSKQQFDTSQETFRLLERSYNPQTLKDGLARSAQEAEEESDGIAQQFLNKELEVDEFLRRFMETRTRSHERSAKAERLHLQLEALHRAGF</sequence>
<keyword evidence="3 7" id="KW-0813">Transport</keyword>
<evidence type="ECO:0000256" key="3">
    <source>
        <dbReference type="ARBA" id="ARBA00022448"/>
    </source>
</evidence>
<dbReference type="InterPro" id="IPR029012">
    <property type="entry name" value="Helix_hairpin_bin_sf"/>
</dbReference>
<gene>
    <name evidence="9" type="ORF">BIW11_08206</name>
</gene>
<dbReference type="GO" id="GO:0006612">
    <property type="term" value="P:protein targeting to membrane"/>
    <property type="evidence" value="ECO:0007669"/>
    <property type="project" value="TreeGrafter"/>
</dbReference>
<dbReference type="STRING" id="418985.A0A1V9XQZ3"/>
<dbReference type="EMBL" id="MNPL01005802">
    <property type="protein sequence ID" value="OQR75778.1"/>
    <property type="molecule type" value="Genomic_DNA"/>
</dbReference>
<name>A0A1V9XQZ3_9ACAR</name>
<dbReference type="Gene3D" id="1.10.287.660">
    <property type="entry name" value="Helix hairpin bin"/>
    <property type="match status" value="1"/>
</dbReference>
<dbReference type="Proteomes" id="UP000192247">
    <property type="component" value="Unassembled WGS sequence"/>
</dbReference>
<dbReference type="InterPro" id="IPR009851">
    <property type="entry name" value="Mod_r"/>
</dbReference>
<keyword evidence="10" id="KW-1185">Reference proteome</keyword>
<reference evidence="9 10" key="1">
    <citation type="journal article" date="2017" name="Gigascience">
        <title>Draft genome of the honey bee ectoparasitic mite, Tropilaelaps mercedesae, is shaped by the parasitic life history.</title>
        <authorList>
            <person name="Dong X."/>
            <person name="Armstrong S.D."/>
            <person name="Xia D."/>
            <person name="Makepeace B.L."/>
            <person name="Darby A.C."/>
            <person name="Kadowaki T."/>
        </authorList>
    </citation>
    <scope>NUCLEOTIDE SEQUENCE [LARGE SCALE GENOMIC DNA]</scope>
    <source>
        <strain evidence="9">Wuxi-XJTLU</strain>
    </source>
</reference>
<dbReference type="GO" id="GO:0000813">
    <property type="term" value="C:ESCRT I complex"/>
    <property type="evidence" value="ECO:0007669"/>
    <property type="project" value="TreeGrafter"/>
</dbReference>
<evidence type="ECO:0000256" key="6">
    <source>
        <dbReference type="ARBA" id="ARBA00025010"/>
    </source>
</evidence>
<comment type="function">
    <text evidence="6">Component of the ESCRT-I complex, a regulator of vesicular trafficking process. Required for the sorting of endocytic ubiquitinated cargos into multivesicular bodies. May be involved in cell growth and differentiation.</text>
</comment>
<keyword evidence="4" id="KW-0967">Endosome</keyword>
<evidence type="ECO:0000259" key="8">
    <source>
        <dbReference type="PROSITE" id="PS51314"/>
    </source>
</evidence>
<dbReference type="GO" id="GO:0043162">
    <property type="term" value="P:ubiquitin-dependent protein catabolic process via the multivesicular body sorting pathway"/>
    <property type="evidence" value="ECO:0007669"/>
    <property type="project" value="TreeGrafter"/>
</dbReference>
<dbReference type="PANTHER" id="PTHR13678">
    <property type="entry name" value="VACUOLAR PROTEIN SORTING-ASSOCIATED PROTEIN 37"/>
    <property type="match status" value="1"/>
</dbReference>
<keyword evidence="5 7" id="KW-0653">Protein transport</keyword>
<dbReference type="AlphaFoldDB" id="A0A1V9XQZ3"/>
<evidence type="ECO:0000256" key="4">
    <source>
        <dbReference type="ARBA" id="ARBA00022753"/>
    </source>
</evidence>
<evidence type="ECO:0000256" key="7">
    <source>
        <dbReference type="PROSITE-ProRule" id="PRU00646"/>
    </source>
</evidence>
<protein>
    <submittedName>
        <fullName evidence="9">Vacuolar protein sorting-associated protein 37A-like</fullName>
    </submittedName>
</protein>
<proteinExistence type="inferred from homology"/>
<evidence type="ECO:0000313" key="10">
    <source>
        <dbReference type="Proteomes" id="UP000192247"/>
    </source>
</evidence>
<accession>A0A1V9XQZ3</accession>
<evidence type="ECO:0000313" key="9">
    <source>
        <dbReference type="EMBL" id="OQR75778.1"/>
    </source>
</evidence>
<dbReference type="OrthoDB" id="10260857at2759"/>
<dbReference type="PANTHER" id="PTHR13678:SF2">
    <property type="entry name" value="VACUOLAR PROTEIN SORTING-ASSOCIATED PROTEIN 37A"/>
    <property type="match status" value="1"/>
</dbReference>
<dbReference type="GO" id="GO:0031902">
    <property type="term" value="C:late endosome membrane"/>
    <property type="evidence" value="ECO:0007669"/>
    <property type="project" value="UniProtKB-SubCell"/>
</dbReference>
<dbReference type="GO" id="GO:0006623">
    <property type="term" value="P:protein targeting to vacuole"/>
    <property type="evidence" value="ECO:0007669"/>
    <property type="project" value="TreeGrafter"/>
</dbReference>
<evidence type="ECO:0000256" key="2">
    <source>
        <dbReference type="ARBA" id="ARBA00007617"/>
    </source>
</evidence>
<dbReference type="SUPFAM" id="SSF140111">
    <property type="entry name" value="Endosomal sorting complex assembly domain"/>
    <property type="match status" value="1"/>
</dbReference>
<organism evidence="9 10">
    <name type="scientific">Tropilaelaps mercedesae</name>
    <dbReference type="NCBI Taxonomy" id="418985"/>
    <lineage>
        <taxon>Eukaryota</taxon>
        <taxon>Metazoa</taxon>
        <taxon>Ecdysozoa</taxon>
        <taxon>Arthropoda</taxon>
        <taxon>Chelicerata</taxon>
        <taxon>Arachnida</taxon>
        <taxon>Acari</taxon>
        <taxon>Parasitiformes</taxon>
        <taxon>Mesostigmata</taxon>
        <taxon>Gamasina</taxon>
        <taxon>Dermanyssoidea</taxon>
        <taxon>Laelapidae</taxon>
        <taxon>Tropilaelaps</taxon>
    </lineage>
</organism>
<dbReference type="SUPFAM" id="SSF54495">
    <property type="entry name" value="UBC-like"/>
    <property type="match status" value="1"/>
</dbReference>
<evidence type="ECO:0000256" key="5">
    <source>
        <dbReference type="ARBA" id="ARBA00022927"/>
    </source>
</evidence>
<comment type="caution">
    <text evidence="9">The sequence shown here is derived from an EMBL/GenBank/DDBJ whole genome shotgun (WGS) entry which is preliminary data.</text>
</comment>
<dbReference type="InParanoid" id="A0A1V9XQZ3"/>
<feature type="domain" description="VPS37 C-terminal" evidence="8">
    <location>
        <begin position="249"/>
        <end position="337"/>
    </location>
</feature>
<comment type="subcellular location">
    <subcellularLocation>
        <location evidence="1">Late endosome membrane</location>
        <topology evidence="1">Peripheral membrane protein</topology>
    </subcellularLocation>
</comment>
<dbReference type="PROSITE" id="PS51314">
    <property type="entry name" value="VPS37_C"/>
    <property type="match status" value="1"/>
</dbReference>
<dbReference type="InterPro" id="IPR037202">
    <property type="entry name" value="ESCRT_assembly_dom"/>
</dbReference>
<comment type="similarity">
    <text evidence="2">Belongs to the VPS37 family.</text>
</comment>
<evidence type="ECO:0000256" key="1">
    <source>
        <dbReference type="ARBA" id="ARBA00004633"/>
    </source>
</evidence>
<dbReference type="InterPro" id="IPR016135">
    <property type="entry name" value="UBQ-conjugating_enzyme/RWD"/>
</dbReference>